<feature type="compositionally biased region" description="Acidic residues" evidence="12">
    <location>
        <begin position="8"/>
        <end position="17"/>
    </location>
</feature>
<reference evidence="14" key="2">
    <citation type="submission" date="2025-08" db="UniProtKB">
        <authorList>
            <consortium name="Ensembl"/>
        </authorList>
    </citation>
    <scope>IDENTIFICATION</scope>
</reference>
<evidence type="ECO:0000256" key="4">
    <source>
        <dbReference type="ARBA" id="ARBA00022679"/>
    </source>
</evidence>
<dbReference type="STRING" id="51511.ENSCSAVP00000000450"/>
<accession>H2Y552</accession>
<dbReference type="FunCoup" id="H2Y552">
    <property type="interactions" value="321"/>
</dbReference>
<evidence type="ECO:0000256" key="5">
    <source>
        <dbReference type="ARBA" id="ARBA00022726"/>
    </source>
</evidence>
<evidence type="ECO:0000256" key="3">
    <source>
        <dbReference type="ARBA" id="ARBA00012119"/>
    </source>
</evidence>
<dbReference type="CDD" id="cd01168">
    <property type="entry name" value="adenosine_kinase"/>
    <property type="match status" value="1"/>
</dbReference>
<comment type="subcellular location">
    <subcellularLocation>
        <location evidence="11">Nucleus</location>
    </subcellularLocation>
</comment>
<protein>
    <recommendedName>
        <fullName evidence="3 11">Adenosine kinase</fullName>
        <shortName evidence="11">AK</shortName>
        <ecNumber evidence="3 11">2.7.1.20</ecNumber>
    </recommendedName>
    <alternativeName>
        <fullName evidence="11">Adenosine 5'-phosphotransferase</fullName>
    </alternativeName>
</protein>
<dbReference type="Proteomes" id="UP000007875">
    <property type="component" value="Unassembled WGS sequence"/>
</dbReference>
<keyword evidence="6 11" id="KW-0547">Nucleotide-binding</keyword>
<feature type="region of interest" description="Disordered" evidence="12">
    <location>
        <begin position="1"/>
        <end position="52"/>
    </location>
</feature>
<dbReference type="UniPathway" id="UPA00588">
    <property type="reaction ID" value="UER00659"/>
</dbReference>
<evidence type="ECO:0000256" key="9">
    <source>
        <dbReference type="ARBA" id="ARBA00022842"/>
    </source>
</evidence>
<evidence type="ECO:0000256" key="6">
    <source>
        <dbReference type="ARBA" id="ARBA00022741"/>
    </source>
</evidence>
<dbReference type="Gene3D" id="3.30.1110.10">
    <property type="match status" value="1"/>
</dbReference>
<dbReference type="EC" id="2.7.1.20" evidence="3 11"/>
<dbReference type="InterPro" id="IPR011611">
    <property type="entry name" value="PfkB_dom"/>
</dbReference>
<comment type="catalytic activity">
    <reaction evidence="11">
        <text>adenosine + ATP = AMP + ADP + H(+)</text>
        <dbReference type="Rhea" id="RHEA:20824"/>
        <dbReference type="ChEBI" id="CHEBI:15378"/>
        <dbReference type="ChEBI" id="CHEBI:16335"/>
        <dbReference type="ChEBI" id="CHEBI:30616"/>
        <dbReference type="ChEBI" id="CHEBI:456215"/>
        <dbReference type="ChEBI" id="CHEBI:456216"/>
        <dbReference type="EC" id="2.7.1.20"/>
    </reaction>
</comment>
<dbReference type="Pfam" id="PF00294">
    <property type="entry name" value="PfkB"/>
    <property type="match status" value="1"/>
</dbReference>
<evidence type="ECO:0000256" key="12">
    <source>
        <dbReference type="SAM" id="MobiDB-lite"/>
    </source>
</evidence>
<dbReference type="PRINTS" id="PR00989">
    <property type="entry name" value="ADENOKINASE"/>
</dbReference>
<keyword evidence="11" id="KW-0539">Nucleus</keyword>
<dbReference type="OMA" id="RTMCTYL"/>
<dbReference type="InParanoid" id="H2Y552"/>
<evidence type="ECO:0000256" key="10">
    <source>
        <dbReference type="PIRSR" id="PIRSR601805-1"/>
    </source>
</evidence>
<evidence type="ECO:0000259" key="13">
    <source>
        <dbReference type="Pfam" id="PF00294"/>
    </source>
</evidence>
<dbReference type="GO" id="GO:0005829">
    <property type="term" value="C:cytosol"/>
    <property type="evidence" value="ECO:0007669"/>
    <property type="project" value="TreeGrafter"/>
</dbReference>
<evidence type="ECO:0000313" key="15">
    <source>
        <dbReference type="Proteomes" id="UP000007875"/>
    </source>
</evidence>
<evidence type="ECO:0000256" key="8">
    <source>
        <dbReference type="ARBA" id="ARBA00022840"/>
    </source>
</evidence>
<comment type="similarity">
    <text evidence="2 11">Belongs to the carbohydrate kinase PfkB family.</text>
</comment>
<proteinExistence type="inferred from homology"/>
<dbReference type="PROSITE" id="PS00584">
    <property type="entry name" value="PFKB_KINASES_2"/>
    <property type="match status" value="1"/>
</dbReference>
<dbReference type="SUPFAM" id="SSF53613">
    <property type="entry name" value="Ribokinase-like"/>
    <property type="match status" value="1"/>
</dbReference>
<dbReference type="PANTHER" id="PTHR45769">
    <property type="entry name" value="ADENOSINE KINASE"/>
    <property type="match status" value="1"/>
</dbReference>
<dbReference type="GO" id="GO:0005634">
    <property type="term" value="C:nucleus"/>
    <property type="evidence" value="ECO:0007669"/>
    <property type="project" value="UniProtKB-SubCell"/>
</dbReference>
<dbReference type="eggNOG" id="KOG2854">
    <property type="taxonomic scope" value="Eukaryota"/>
</dbReference>
<keyword evidence="4 11" id="KW-0808">Transferase</keyword>
<evidence type="ECO:0000256" key="11">
    <source>
        <dbReference type="RuleBase" id="RU368116"/>
    </source>
</evidence>
<dbReference type="PANTHER" id="PTHR45769:SF3">
    <property type="entry name" value="ADENOSINE KINASE"/>
    <property type="match status" value="1"/>
</dbReference>
<feature type="domain" description="Carbohydrate kinase PfkB" evidence="13">
    <location>
        <begin position="81"/>
        <end position="391"/>
    </location>
</feature>
<comment type="cofactor">
    <cofactor evidence="11">
        <name>Mg(2+)</name>
        <dbReference type="ChEBI" id="CHEBI:18420"/>
    </cofactor>
    <text evidence="11">Binds 3 Mg(2+) ions per subunit.</text>
</comment>
<dbReference type="GO" id="GO:0044209">
    <property type="term" value="P:AMP salvage"/>
    <property type="evidence" value="ECO:0007669"/>
    <property type="project" value="UniProtKB-UniRule"/>
</dbReference>
<dbReference type="Gene3D" id="3.40.1190.20">
    <property type="match status" value="1"/>
</dbReference>
<dbReference type="GO" id="GO:0006169">
    <property type="term" value="P:adenosine salvage"/>
    <property type="evidence" value="ECO:0007669"/>
    <property type="project" value="UniProtKB-ARBA"/>
</dbReference>
<sequence length="397" mass="43073">MGSVISSSEDENTEDNFDLSSLESDSSSSSSGSDSDFLFGNDSSDSESNVESSPEINLEGVLFGMGNPLLDISANVGKGYLEKYNLKANDAILAEEKHLPMYDELVEMFPVEYIAGGATQNSIKVAQWMLKKPLSTTFVGCIGEDNYGNILKEKAEEVGVRTAYYRQSEVPTGLCAALICGYDRSLCANLAAANKYVMSHLEEKENWKLVEQASFYYIAGFFLTVSPDTIMLVAKHAAQNGKTFMMNLSAPFLSQFFTEPMMNAMPYVDILFGNETEAVAFADKHEWGTKDLVEIAKKIAALPKINSTKPRIVVITQGSLPTLVANGPHEASEHPIIPLDKSKIVDTNGAGDAFVGGFLSQLVTGMTISECVQGGHFAANLIIQRSGCTFPKDCSFK</sequence>
<feature type="compositionally biased region" description="Low complexity" evidence="12">
    <location>
        <begin position="18"/>
        <end position="52"/>
    </location>
</feature>
<dbReference type="GO" id="GO:0005524">
    <property type="term" value="F:ATP binding"/>
    <property type="evidence" value="ECO:0007669"/>
    <property type="project" value="UniProtKB-UniRule"/>
</dbReference>
<keyword evidence="7 11" id="KW-0418">Kinase</keyword>
<reference evidence="14" key="3">
    <citation type="submission" date="2025-09" db="UniProtKB">
        <authorList>
            <consortium name="Ensembl"/>
        </authorList>
    </citation>
    <scope>IDENTIFICATION</scope>
</reference>
<comment type="subunit">
    <text evidence="11">Monomer.</text>
</comment>
<dbReference type="InterPro" id="IPR001805">
    <property type="entry name" value="Adenokinase"/>
</dbReference>
<dbReference type="AlphaFoldDB" id="H2Y552"/>
<keyword evidence="9 11" id="KW-0460">Magnesium</keyword>
<organism evidence="14 15">
    <name type="scientific">Ciona savignyi</name>
    <name type="common">Pacific transparent sea squirt</name>
    <dbReference type="NCBI Taxonomy" id="51511"/>
    <lineage>
        <taxon>Eukaryota</taxon>
        <taxon>Metazoa</taxon>
        <taxon>Chordata</taxon>
        <taxon>Tunicata</taxon>
        <taxon>Ascidiacea</taxon>
        <taxon>Phlebobranchia</taxon>
        <taxon>Cionidae</taxon>
        <taxon>Ciona</taxon>
    </lineage>
</organism>
<dbReference type="GeneTree" id="ENSGT00390000014320"/>
<evidence type="ECO:0000256" key="1">
    <source>
        <dbReference type="ARBA" id="ARBA00004801"/>
    </source>
</evidence>
<keyword evidence="8 11" id="KW-0067">ATP-binding</keyword>
<name>H2Y552_CIOSA</name>
<evidence type="ECO:0000313" key="14">
    <source>
        <dbReference type="Ensembl" id="ENSCSAVP00000000450.1"/>
    </source>
</evidence>
<dbReference type="FunFam" id="3.30.1110.10:FF:000001">
    <property type="entry name" value="Adenosine kinase a"/>
    <property type="match status" value="1"/>
</dbReference>
<dbReference type="GO" id="GO:0006144">
    <property type="term" value="P:purine nucleobase metabolic process"/>
    <property type="evidence" value="ECO:0007669"/>
    <property type="project" value="TreeGrafter"/>
</dbReference>
<feature type="active site" description="Proton acceptor" evidence="10">
    <location>
        <position position="352"/>
    </location>
</feature>
<comment type="function">
    <text evidence="11">ATP dependent phosphorylation of adenosine and other related nucleoside analogs to monophosphate derivatives.</text>
</comment>
<dbReference type="Ensembl" id="ENSCSAVT00000000455.1">
    <property type="protein sequence ID" value="ENSCSAVP00000000450.1"/>
    <property type="gene ID" value="ENSCSAVG00000000263.1"/>
</dbReference>
<reference evidence="15" key="1">
    <citation type="submission" date="2003-08" db="EMBL/GenBank/DDBJ databases">
        <authorList>
            <person name="Birren B."/>
            <person name="Nusbaum C."/>
            <person name="Abebe A."/>
            <person name="Abouelleil A."/>
            <person name="Adekoya E."/>
            <person name="Ait-zahra M."/>
            <person name="Allen N."/>
            <person name="Allen T."/>
            <person name="An P."/>
            <person name="Anderson M."/>
            <person name="Anderson S."/>
            <person name="Arachchi H."/>
            <person name="Armbruster J."/>
            <person name="Bachantsang P."/>
            <person name="Baldwin J."/>
            <person name="Barry A."/>
            <person name="Bayul T."/>
            <person name="Blitshsteyn B."/>
            <person name="Bloom T."/>
            <person name="Blye J."/>
            <person name="Boguslavskiy L."/>
            <person name="Borowsky M."/>
            <person name="Boukhgalter B."/>
            <person name="Brunache A."/>
            <person name="Butler J."/>
            <person name="Calixte N."/>
            <person name="Calvo S."/>
            <person name="Camarata J."/>
            <person name="Campo K."/>
            <person name="Chang J."/>
            <person name="Cheshatsang Y."/>
            <person name="Citroen M."/>
            <person name="Collymore A."/>
            <person name="Considine T."/>
            <person name="Cook A."/>
            <person name="Cooke P."/>
            <person name="Corum B."/>
            <person name="Cuomo C."/>
            <person name="David R."/>
            <person name="Dawoe T."/>
            <person name="Degray S."/>
            <person name="Dodge S."/>
            <person name="Dooley K."/>
            <person name="Dorje P."/>
            <person name="Dorjee K."/>
            <person name="Dorris L."/>
            <person name="Duffey N."/>
            <person name="Dupes A."/>
            <person name="Elkins T."/>
            <person name="Engels R."/>
            <person name="Erickson J."/>
            <person name="Farina A."/>
            <person name="Faro S."/>
            <person name="Ferreira P."/>
            <person name="Fischer H."/>
            <person name="Fitzgerald M."/>
            <person name="Foley K."/>
            <person name="Gage D."/>
            <person name="Galagan J."/>
            <person name="Gearin G."/>
            <person name="Gnerre S."/>
            <person name="Gnirke A."/>
            <person name="Goyette A."/>
            <person name="Graham J."/>
            <person name="Grandbois E."/>
            <person name="Gyaltsen K."/>
            <person name="Hafez N."/>
            <person name="Hagopian D."/>
            <person name="Hagos B."/>
            <person name="Hall J."/>
            <person name="Hatcher B."/>
            <person name="Heller A."/>
            <person name="Higgins H."/>
            <person name="Honan T."/>
            <person name="Horn A."/>
            <person name="Houde N."/>
            <person name="Hughes L."/>
            <person name="Hulme W."/>
            <person name="Husby E."/>
            <person name="Iliev I."/>
            <person name="Jaffe D."/>
            <person name="Jones C."/>
            <person name="Kamal M."/>
            <person name="Kamat A."/>
            <person name="Kamvysselis M."/>
            <person name="Karlsson E."/>
            <person name="Kells C."/>
            <person name="Kieu A."/>
            <person name="Kisner P."/>
            <person name="Kodira C."/>
            <person name="Kulbokas E."/>
            <person name="Labutti K."/>
            <person name="Lama D."/>
            <person name="Landers T."/>
            <person name="Leger J."/>
            <person name="Levine S."/>
            <person name="Lewis D."/>
            <person name="Lewis T."/>
            <person name="Lindblad-toh K."/>
            <person name="Liu X."/>
            <person name="Lokyitsang T."/>
            <person name="Lokyitsang Y."/>
            <person name="Lucien O."/>
            <person name="Lui A."/>
            <person name="Ma L.J."/>
            <person name="Mabbitt R."/>
            <person name="Macdonald J."/>
            <person name="Maclean C."/>
            <person name="Major J."/>
            <person name="Manning J."/>
            <person name="Marabella R."/>
            <person name="Maru K."/>
            <person name="Matthews C."/>
            <person name="Mauceli E."/>
            <person name="Mccarthy M."/>
            <person name="Mcdonough S."/>
            <person name="Mcghee T."/>
            <person name="Meldrim J."/>
            <person name="Meneus L."/>
            <person name="Mesirov J."/>
            <person name="Mihalev A."/>
            <person name="Mihova T."/>
            <person name="Mikkelsen T."/>
            <person name="Mlenga V."/>
            <person name="Moru K."/>
            <person name="Mozes J."/>
            <person name="Mulrain L."/>
            <person name="Munson G."/>
            <person name="Naylor J."/>
            <person name="Newes C."/>
            <person name="Nguyen C."/>
            <person name="Nguyen N."/>
            <person name="Nguyen T."/>
            <person name="Nicol R."/>
            <person name="Nielsen C."/>
            <person name="Nizzari M."/>
            <person name="Norbu C."/>
            <person name="Norbu N."/>
            <person name="O'donnell P."/>
            <person name="Okoawo O."/>
            <person name="O'leary S."/>
            <person name="Omotosho B."/>
            <person name="O'neill K."/>
            <person name="Osman S."/>
            <person name="Parker S."/>
            <person name="Perrin D."/>
            <person name="Phunkhang P."/>
            <person name="Piqani B."/>
            <person name="Purcell S."/>
            <person name="Rachupka T."/>
            <person name="Ramasamy U."/>
            <person name="Rameau R."/>
            <person name="Ray V."/>
            <person name="Raymond C."/>
            <person name="Retta R."/>
            <person name="Richardson S."/>
            <person name="Rise C."/>
            <person name="Rodriguez J."/>
            <person name="Rogers J."/>
            <person name="Rogov P."/>
            <person name="Rutman M."/>
            <person name="Schupbach R."/>
            <person name="Seaman C."/>
            <person name="Settipalli S."/>
            <person name="Sharpe T."/>
            <person name="Sheridan J."/>
            <person name="Sherpa N."/>
            <person name="Shi J."/>
            <person name="Smirnov S."/>
            <person name="Smith C."/>
            <person name="Sougnez C."/>
            <person name="Spencer B."/>
            <person name="Stalker J."/>
            <person name="Stange-thomann N."/>
            <person name="Stavropoulos S."/>
            <person name="Stetson K."/>
            <person name="Stone C."/>
            <person name="Stone S."/>
            <person name="Stubbs M."/>
            <person name="Talamas J."/>
            <person name="Tchuinga P."/>
            <person name="Tenzing P."/>
            <person name="Tesfaye S."/>
            <person name="Theodore J."/>
            <person name="Thoulutsang Y."/>
            <person name="Topham K."/>
            <person name="Towey S."/>
            <person name="Tsamla T."/>
            <person name="Tsomo N."/>
            <person name="Vallee D."/>
            <person name="Vassiliev H."/>
            <person name="Venkataraman V."/>
            <person name="Vinson J."/>
            <person name="Vo A."/>
            <person name="Wade C."/>
            <person name="Wang S."/>
            <person name="Wangchuk T."/>
            <person name="Wangdi T."/>
            <person name="Whittaker C."/>
            <person name="Wilkinson J."/>
            <person name="Wu Y."/>
            <person name="Wyman D."/>
            <person name="Yadav S."/>
            <person name="Yang S."/>
            <person name="Yang X."/>
            <person name="Yeager S."/>
            <person name="Yee E."/>
            <person name="Young G."/>
            <person name="Zainoun J."/>
            <person name="Zembeck L."/>
            <person name="Zimmer A."/>
            <person name="Zody M."/>
            <person name="Lander E."/>
        </authorList>
    </citation>
    <scope>NUCLEOTIDE SEQUENCE [LARGE SCALE GENOMIC DNA]</scope>
</reference>
<dbReference type="FunFam" id="3.40.1190.20:FF:000006">
    <property type="entry name" value="Adenosine kinase 2"/>
    <property type="match status" value="1"/>
</dbReference>
<evidence type="ECO:0000256" key="7">
    <source>
        <dbReference type="ARBA" id="ARBA00022777"/>
    </source>
</evidence>
<keyword evidence="5 11" id="KW-0660">Purine salvage</keyword>
<dbReference type="InterPro" id="IPR029056">
    <property type="entry name" value="Ribokinase-like"/>
</dbReference>
<comment type="pathway">
    <text evidence="1 11">Purine metabolism; AMP biosynthesis via salvage pathway; AMP from adenosine: step 1/1.</text>
</comment>
<dbReference type="InterPro" id="IPR002173">
    <property type="entry name" value="Carboh/pur_kinase_PfkB_CS"/>
</dbReference>
<dbReference type="GO" id="GO:0004001">
    <property type="term" value="F:adenosine kinase activity"/>
    <property type="evidence" value="ECO:0007669"/>
    <property type="project" value="UniProtKB-UniRule"/>
</dbReference>
<evidence type="ECO:0000256" key="2">
    <source>
        <dbReference type="ARBA" id="ARBA00010688"/>
    </source>
</evidence>
<keyword evidence="15" id="KW-1185">Reference proteome</keyword>